<evidence type="ECO:0000256" key="2">
    <source>
        <dbReference type="ARBA" id="ARBA00022964"/>
    </source>
</evidence>
<keyword evidence="2 9" id="KW-0223">Dioxygenase</keyword>
<protein>
    <submittedName>
        <fullName evidence="9">Alpha-ketoglutarate-dependent dioxygenase AlkB</fullName>
        <ecNumber evidence="9">1.14.11.33</ecNumber>
    </submittedName>
</protein>
<feature type="binding site" evidence="5">
    <location>
        <position position="149"/>
    </location>
    <ligand>
        <name>substrate</name>
    </ligand>
</feature>
<dbReference type="InterPro" id="IPR004574">
    <property type="entry name" value="Alkb"/>
</dbReference>
<gene>
    <name evidence="9" type="primary">alkB</name>
    <name evidence="9" type="ORF">DEA8626_02666</name>
</gene>
<evidence type="ECO:0000259" key="8">
    <source>
        <dbReference type="PROSITE" id="PS51471"/>
    </source>
</evidence>
<name>A0A2R8BJX0_9RHOB</name>
<dbReference type="InterPro" id="IPR037151">
    <property type="entry name" value="AlkB-like_sf"/>
</dbReference>
<feature type="binding site" evidence="5">
    <location>
        <begin position="219"/>
        <end position="225"/>
    </location>
    <ligand>
        <name>2-oxoglutarate</name>
        <dbReference type="ChEBI" id="CHEBI:16810"/>
    </ligand>
</feature>
<dbReference type="GO" id="GO:0035516">
    <property type="term" value="F:broad specificity oxidative DNA demethylase activity"/>
    <property type="evidence" value="ECO:0007669"/>
    <property type="project" value="UniProtKB-EC"/>
</dbReference>
<evidence type="ECO:0000256" key="1">
    <source>
        <dbReference type="ARBA" id="ARBA00022723"/>
    </source>
</evidence>
<dbReference type="PROSITE" id="PS51471">
    <property type="entry name" value="FE2OG_OXY"/>
    <property type="match status" value="1"/>
</dbReference>
<dbReference type="PANTHER" id="PTHR16557:SF2">
    <property type="entry name" value="NUCLEIC ACID DIOXYGENASE ALKBH1"/>
    <property type="match status" value="1"/>
</dbReference>
<feature type="binding site" evidence="5">
    <location>
        <position position="175"/>
    </location>
    <ligand>
        <name>substrate</name>
    </ligand>
</feature>
<dbReference type="SUPFAM" id="SSF51197">
    <property type="entry name" value="Clavaminate synthase-like"/>
    <property type="match status" value="1"/>
</dbReference>
<dbReference type="GO" id="GO:0005737">
    <property type="term" value="C:cytoplasm"/>
    <property type="evidence" value="ECO:0007669"/>
    <property type="project" value="TreeGrafter"/>
</dbReference>
<dbReference type="GO" id="GO:0008198">
    <property type="term" value="F:ferrous iron binding"/>
    <property type="evidence" value="ECO:0007669"/>
    <property type="project" value="TreeGrafter"/>
</dbReference>
<dbReference type="InterPro" id="IPR005123">
    <property type="entry name" value="Oxoglu/Fe-dep_dioxygenase_dom"/>
</dbReference>
<keyword evidence="3 9" id="KW-0560">Oxidoreductase</keyword>
<dbReference type="EC" id="1.14.11.33" evidence="9"/>
<evidence type="ECO:0000313" key="10">
    <source>
        <dbReference type="Proteomes" id="UP000244924"/>
    </source>
</evidence>
<dbReference type="InterPro" id="IPR027450">
    <property type="entry name" value="AlkB-like"/>
</dbReference>
<dbReference type="GO" id="GO:0035513">
    <property type="term" value="P:oxidative RNA demethylation"/>
    <property type="evidence" value="ECO:0007669"/>
    <property type="project" value="TreeGrafter"/>
</dbReference>
<feature type="binding site" evidence="6">
    <location>
        <position position="145"/>
    </location>
    <ligand>
        <name>Fe cation</name>
        <dbReference type="ChEBI" id="CHEBI:24875"/>
        <note>catalytic</note>
    </ligand>
</feature>
<evidence type="ECO:0000256" key="4">
    <source>
        <dbReference type="ARBA" id="ARBA00023004"/>
    </source>
</evidence>
<evidence type="ECO:0000313" key="9">
    <source>
        <dbReference type="EMBL" id="SPH23602.1"/>
    </source>
</evidence>
<keyword evidence="4 6" id="KW-0408">Iron</keyword>
<dbReference type="GO" id="GO:0035515">
    <property type="term" value="F:oxidative RNA demethylase activity"/>
    <property type="evidence" value="ECO:0007669"/>
    <property type="project" value="TreeGrafter"/>
</dbReference>
<comment type="cofactor">
    <cofactor evidence="6">
        <name>Fe(2+)</name>
        <dbReference type="ChEBI" id="CHEBI:29033"/>
    </cofactor>
    <text evidence="6">Binds 1 Fe(2+) ion per subunit.</text>
</comment>
<reference evidence="9 10" key="1">
    <citation type="submission" date="2018-03" db="EMBL/GenBank/DDBJ databases">
        <authorList>
            <person name="Keele B.F."/>
        </authorList>
    </citation>
    <scope>NUCLEOTIDE SEQUENCE [LARGE SCALE GENOMIC DNA]</scope>
    <source>
        <strain evidence="9 10">CECT 8626</strain>
    </source>
</reference>
<dbReference type="Pfam" id="PF13532">
    <property type="entry name" value="2OG-FeII_Oxy_2"/>
    <property type="match status" value="1"/>
</dbReference>
<evidence type="ECO:0000256" key="6">
    <source>
        <dbReference type="PIRSR" id="PIRSR604574-2"/>
    </source>
</evidence>
<evidence type="ECO:0000256" key="3">
    <source>
        <dbReference type="ARBA" id="ARBA00023002"/>
    </source>
</evidence>
<feature type="region of interest" description="Disordered" evidence="7">
    <location>
        <begin position="1"/>
        <end position="32"/>
    </location>
</feature>
<feature type="binding site" evidence="5">
    <location>
        <begin position="134"/>
        <end position="136"/>
    </location>
    <ligand>
        <name>2-oxoglutarate</name>
        <dbReference type="ChEBI" id="CHEBI:16810"/>
    </ligand>
</feature>
<keyword evidence="10" id="KW-1185">Reference proteome</keyword>
<keyword evidence="1 6" id="KW-0479">Metal-binding</keyword>
<sequence>MLQATRSREKLGNPVEKSSQSDESGAEPQPAGTIRGVALYPGYLSGAEQAALVDDIRTVIAAAPLVQPVTPWGKPMSVRMTSAGRYGWVTDRRGYRYDERHPEGMVWPPVPDSVLAVWRQLVGPGRDPDCCLVNFYAGAARMGLHQDRDEADFSWPVLSISLGDDARFRVGGTERGGRTESIWLRSGDVVILGGAARLAYHGVDRIAPGTSTLLPKGGRINLTLRVVD</sequence>
<evidence type="ECO:0000256" key="7">
    <source>
        <dbReference type="SAM" id="MobiDB-lite"/>
    </source>
</evidence>
<feature type="binding site" evidence="6">
    <location>
        <position position="201"/>
    </location>
    <ligand>
        <name>Fe cation</name>
        <dbReference type="ChEBI" id="CHEBI:24875"/>
        <note>catalytic</note>
    </ligand>
</feature>
<dbReference type="EMBL" id="OMOQ01000002">
    <property type="protein sequence ID" value="SPH23602.1"/>
    <property type="molecule type" value="Genomic_DNA"/>
</dbReference>
<organism evidence="9 10">
    <name type="scientific">Albidovulum aquaemixtae</name>
    <dbReference type="NCBI Taxonomy" id="1542388"/>
    <lineage>
        <taxon>Bacteria</taxon>
        <taxon>Pseudomonadati</taxon>
        <taxon>Pseudomonadota</taxon>
        <taxon>Alphaproteobacteria</taxon>
        <taxon>Rhodobacterales</taxon>
        <taxon>Paracoccaceae</taxon>
        <taxon>Albidovulum</taxon>
    </lineage>
</organism>
<feature type="binding site" evidence="5">
    <location>
        <begin position="95"/>
        <end position="97"/>
    </location>
    <ligand>
        <name>substrate</name>
    </ligand>
</feature>
<dbReference type="PANTHER" id="PTHR16557">
    <property type="entry name" value="ALKYLATED DNA REPAIR PROTEIN ALKB-RELATED"/>
    <property type="match status" value="1"/>
</dbReference>
<proteinExistence type="predicted"/>
<feature type="compositionally biased region" description="Basic and acidic residues" evidence="7">
    <location>
        <begin position="1"/>
        <end position="11"/>
    </location>
</feature>
<dbReference type="Gene3D" id="2.60.120.590">
    <property type="entry name" value="Alpha-ketoglutarate-dependent dioxygenase AlkB-like"/>
    <property type="match status" value="1"/>
</dbReference>
<dbReference type="Proteomes" id="UP000244924">
    <property type="component" value="Unassembled WGS sequence"/>
</dbReference>
<dbReference type="AlphaFoldDB" id="A0A2R8BJX0"/>
<feature type="binding site" evidence="5">
    <location>
        <position position="88"/>
    </location>
    <ligand>
        <name>substrate</name>
    </ligand>
</feature>
<accession>A0A2R8BJX0</accession>
<feature type="domain" description="Fe2OG dioxygenase" evidence="8">
    <location>
        <begin position="127"/>
        <end position="228"/>
    </location>
</feature>
<evidence type="ECO:0000256" key="5">
    <source>
        <dbReference type="PIRSR" id="PIRSR604574-1"/>
    </source>
</evidence>
<feature type="binding site" evidence="6">
    <location>
        <position position="147"/>
    </location>
    <ligand>
        <name>Fe cation</name>
        <dbReference type="ChEBI" id="CHEBI:24875"/>
        <note>catalytic</note>
    </ligand>
</feature>